<dbReference type="CDD" id="cd00067">
    <property type="entry name" value="GAL4"/>
    <property type="match status" value="1"/>
</dbReference>
<feature type="compositionally biased region" description="Low complexity" evidence="5">
    <location>
        <begin position="99"/>
        <end position="132"/>
    </location>
</feature>
<dbReference type="Pfam" id="PF00172">
    <property type="entry name" value="Zn_clus"/>
    <property type="match status" value="1"/>
</dbReference>
<dbReference type="GO" id="GO:0003677">
    <property type="term" value="F:DNA binding"/>
    <property type="evidence" value="ECO:0007669"/>
    <property type="project" value="UniProtKB-KW"/>
</dbReference>
<dbReference type="Gene3D" id="4.10.240.10">
    <property type="entry name" value="Zn(2)-C6 fungal-type DNA-binding domain"/>
    <property type="match status" value="1"/>
</dbReference>
<dbReference type="GO" id="GO:0000981">
    <property type="term" value="F:DNA-binding transcription factor activity, RNA polymerase II-specific"/>
    <property type="evidence" value="ECO:0007669"/>
    <property type="project" value="InterPro"/>
</dbReference>
<feature type="domain" description="Zn(2)-C6 fungal-type" evidence="6">
    <location>
        <begin position="42"/>
        <end position="71"/>
    </location>
</feature>
<evidence type="ECO:0000256" key="1">
    <source>
        <dbReference type="ARBA" id="ARBA00023015"/>
    </source>
</evidence>
<keyword evidence="3" id="KW-0804">Transcription</keyword>
<dbReference type="OrthoDB" id="3431704at2759"/>
<evidence type="ECO:0000256" key="4">
    <source>
        <dbReference type="ARBA" id="ARBA00023242"/>
    </source>
</evidence>
<organism evidence="7 8">
    <name type="scientific">Delitschia confertaspora ATCC 74209</name>
    <dbReference type="NCBI Taxonomy" id="1513339"/>
    <lineage>
        <taxon>Eukaryota</taxon>
        <taxon>Fungi</taxon>
        <taxon>Dikarya</taxon>
        <taxon>Ascomycota</taxon>
        <taxon>Pezizomycotina</taxon>
        <taxon>Dothideomycetes</taxon>
        <taxon>Pleosporomycetidae</taxon>
        <taxon>Pleosporales</taxon>
        <taxon>Delitschiaceae</taxon>
        <taxon>Delitschia</taxon>
    </lineage>
</organism>
<keyword evidence="1" id="KW-0805">Transcription regulation</keyword>
<dbReference type="InterPro" id="IPR050675">
    <property type="entry name" value="OAF3"/>
</dbReference>
<evidence type="ECO:0000256" key="2">
    <source>
        <dbReference type="ARBA" id="ARBA00023125"/>
    </source>
</evidence>
<dbReference type="SUPFAM" id="SSF57701">
    <property type="entry name" value="Zn2/Cys6 DNA-binding domain"/>
    <property type="match status" value="1"/>
</dbReference>
<feature type="region of interest" description="Disordered" evidence="5">
    <location>
        <begin position="628"/>
        <end position="649"/>
    </location>
</feature>
<keyword evidence="4" id="KW-0539">Nucleus</keyword>
<comment type="caution">
    <text evidence="7">The sequence shown here is derived from an EMBL/GenBank/DDBJ whole genome shotgun (WGS) entry which is preliminary data.</text>
</comment>
<proteinExistence type="predicted"/>
<dbReference type="AlphaFoldDB" id="A0A9P4JGA2"/>
<feature type="compositionally biased region" description="Polar residues" evidence="5">
    <location>
        <begin position="1"/>
        <end position="11"/>
    </location>
</feature>
<dbReference type="Pfam" id="PF11951">
    <property type="entry name" value="Fungal_trans_2"/>
    <property type="match status" value="1"/>
</dbReference>
<protein>
    <recommendedName>
        <fullName evidence="6">Zn(2)-C6 fungal-type domain-containing protein</fullName>
    </recommendedName>
</protein>
<dbReference type="GO" id="GO:0008270">
    <property type="term" value="F:zinc ion binding"/>
    <property type="evidence" value="ECO:0007669"/>
    <property type="project" value="InterPro"/>
</dbReference>
<evidence type="ECO:0000256" key="3">
    <source>
        <dbReference type="ARBA" id="ARBA00023163"/>
    </source>
</evidence>
<dbReference type="PROSITE" id="PS50048">
    <property type="entry name" value="ZN2_CY6_FUNGAL_2"/>
    <property type="match status" value="1"/>
</dbReference>
<dbReference type="SMART" id="SM00066">
    <property type="entry name" value="GAL4"/>
    <property type="match status" value="1"/>
</dbReference>
<feature type="region of interest" description="Disordered" evidence="5">
    <location>
        <begin position="670"/>
        <end position="714"/>
    </location>
</feature>
<dbReference type="InterPro" id="IPR036864">
    <property type="entry name" value="Zn2-C6_fun-type_DNA-bd_sf"/>
</dbReference>
<evidence type="ECO:0000259" key="6">
    <source>
        <dbReference type="PROSITE" id="PS50048"/>
    </source>
</evidence>
<dbReference type="PANTHER" id="PTHR31069:SF28">
    <property type="entry name" value="ZN(II)2CYS6 TRANSCRIPTION FACTOR (EUROFUNG)"/>
    <property type="match status" value="1"/>
</dbReference>
<sequence length="894" mass="98251">MAMSSSATQAVEVQKHENTANNAAAAPRKRRRRAPATGASEDCFACKKRQIKCDRRRPYCGQCVEMGKECSGYRTTLTWGVGVASRGKLRGMSLPVPKSPTQTSSSNTSKTQASNSSTSTSSTQKKPATATTENTHNMDLGVRSPTSPASPPMYSAPQEYLHLGPTSPIPIPSPTTPMGFHVPGSGYREHMAGYHPHSSKLRQPQVHRGPLQRLHTSLAVPFEENGLSTSTGSLISDNGYPSPSEFPQTPDDFPFPESSLPPYNPFSFHDHTPMGSAESFHFHEAPRFFSVPDDMSSSISSDQSVQDAAEVSAAHHGPMGPAGFPDVFVEGELSSSVNGSMHQPGYAYLPTEGMSSIASSTSTGVVVVSSSSNVPPLTSSLPQSLFPASCLSPRMQFLLDYYDKFICQVLVAFDSPMNPYRMHVMHLAMGSEGLRNAIAALATNNMRMRGGIDGRRLSVSQDGRMLPDHAFFQMTAQELREMHGQPTSEELHYKSKSIVLLNQQLADPNGAQNDSVLATLLILCLFHVCDSGFAKFKTQLAGVQKLLSMRNRNVHSSFVGWIELFFTWFDVMTSTVNDRETEVQGDSLDMTNLTANLGALEHLAGCEGRLFKLIARLGRLNLLSQNRPVREDSTTPVQAPLPRYPPARERKQSKDFYSLDFGNLNGNGWRSAGTSPISEVPPTVSTQDPSNRTPNNTAENIQTTNDTHSNPATTSNSSFWTEYYDIRNRLQGWSFPITTPTSSASSTALLHISESFRYSALLYTERLASSLSPSNTPSSSSFQHLVAQGLYHISQIPVTSCVNKFLLWPLFIIGSECEREEDRAVVRMRCVEIGRESGFFNNLRGLEVLEKMWFEEKGERRDSVKGGRMGAAGCRQAFRWRKGMDRVDGEYIVI</sequence>
<keyword evidence="2" id="KW-0238">DNA-binding</keyword>
<name>A0A9P4JGA2_9PLEO</name>
<reference evidence="7" key="1">
    <citation type="journal article" date="2020" name="Stud. Mycol.">
        <title>101 Dothideomycetes genomes: a test case for predicting lifestyles and emergence of pathogens.</title>
        <authorList>
            <person name="Haridas S."/>
            <person name="Albert R."/>
            <person name="Binder M."/>
            <person name="Bloem J."/>
            <person name="Labutti K."/>
            <person name="Salamov A."/>
            <person name="Andreopoulos B."/>
            <person name="Baker S."/>
            <person name="Barry K."/>
            <person name="Bills G."/>
            <person name="Bluhm B."/>
            <person name="Cannon C."/>
            <person name="Castanera R."/>
            <person name="Culley D."/>
            <person name="Daum C."/>
            <person name="Ezra D."/>
            <person name="Gonzalez J."/>
            <person name="Henrissat B."/>
            <person name="Kuo A."/>
            <person name="Liang C."/>
            <person name="Lipzen A."/>
            <person name="Lutzoni F."/>
            <person name="Magnuson J."/>
            <person name="Mondo S."/>
            <person name="Nolan M."/>
            <person name="Ohm R."/>
            <person name="Pangilinan J."/>
            <person name="Park H.-J."/>
            <person name="Ramirez L."/>
            <person name="Alfaro M."/>
            <person name="Sun H."/>
            <person name="Tritt A."/>
            <person name="Yoshinaga Y."/>
            <person name="Zwiers L.-H."/>
            <person name="Turgeon B."/>
            <person name="Goodwin S."/>
            <person name="Spatafora J."/>
            <person name="Crous P."/>
            <person name="Grigoriev I."/>
        </authorList>
    </citation>
    <scope>NUCLEOTIDE SEQUENCE</scope>
    <source>
        <strain evidence="7">ATCC 74209</strain>
    </source>
</reference>
<keyword evidence="8" id="KW-1185">Reference proteome</keyword>
<feature type="region of interest" description="Disordered" evidence="5">
    <location>
        <begin position="90"/>
        <end position="156"/>
    </location>
</feature>
<accession>A0A9P4JGA2</accession>
<evidence type="ECO:0000313" key="7">
    <source>
        <dbReference type="EMBL" id="KAF2195958.1"/>
    </source>
</evidence>
<dbReference type="EMBL" id="ML994561">
    <property type="protein sequence ID" value="KAF2195958.1"/>
    <property type="molecule type" value="Genomic_DNA"/>
</dbReference>
<gene>
    <name evidence="7" type="ORF">GQ43DRAFT_290702</name>
</gene>
<evidence type="ECO:0000313" key="8">
    <source>
        <dbReference type="Proteomes" id="UP000799536"/>
    </source>
</evidence>
<dbReference type="InterPro" id="IPR001138">
    <property type="entry name" value="Zn2Cys6_DnaBD"/>
</dbReference>
<dbReference type="InterPro" id="IPR021858">
    <property type="entry name" value="Fun_TF"/>
</dbReference>
<dbReference type="Proteomes" id="UP000799536">
    <property type="component" value="Unassembled WGS sequence"/>
</dbReference>
<dbReference type="PANTHER" id="PTHR31069">
    <property type="entry name" value="OLEATE-ACTIVATED TRANSCRIPTION FACTOR 1-RELATED"/>
    <property type="match status" value="1"/>
</dbReference>
<feature type="region of interest" description="Disordered" evidence="5">
    <location>
        <begin position="1"/>
        <end position="40"/>
    </location>
</feature>
<evidence type="ECO:0000256" key="5">
    <source>
        <dbReference type="SAM" id="MobiDB-lite"/>
    </source>
</evidence>